<protein>
    <submittedName>
        <fullName evidence="8">Site-specific integrase</fullName>
    </submittedName>
</protein>
<dbReference type="InterPro" id="IPR013762">
    <property type="entry name" value="Integrase-like_cat_sf"/>
</dbReference>
<gene>
    <name evidence="8" type="ORF">FKY71_19265</name>
</gene>
<dbReference type="Pfam" id="PF17293">
    <property type="entry name" value="Arm-DNA-bind_5"/>
    <property type="match status" value="1"/>
</dbReference>
<feature type="non-terminal residue" evidence="8">
    <location>
        <position position="380"/>
    </location>
</feature>
<evidence type="ECO:0000256" key="2">
    <source>
        <dbReference type="ARBA" id="ARBA00022908"/>
    </source>
</evidence>
<dbReference type="InterPro" id="IPR025269">
    <property type="entry name" value="SAM-like_dom"/>
</dbReference>
<accession>A0A540V7M7</accession>
<dbReference type="GO" id="GO:0015074">
    <property type="term" value="P:DNA integration"/>
    <property type="evidence" value="ECO:0007669"/>
    <property type="project" value="UniProtKB-KW"/>
</dbReference>
<comment type="caution">
    <text evidence="8">The sequence shown here is derived from an EMBL/GenBank/DDBJ whole genome shotgun (WGS) entry which is preliminary data.</text>
</comment>
<dbReference type="AlphaFoldDB" id="A0A540V7M7"/>
<dbReference type="InterPro" id="IPR010998">
    <property type="entry name" value="Integrase_recombinase_N"/>
</dbReference>
<evidence type="ECO:0000259" key="6">
    <source>
        <dbReference type="PROSITE" id="PS51898"/>
    </source>
</evidence>
<dbReference type="InterPro" id="IPR035386">
    <property type="entry name" value="Arm-DNA-bind_5"/>
</dbReference>
<dbReference type="InterPro" id="IPR050090">
    <property type="entry name" value="Tyrosine_recombinase_XerCD"/>
</dbReference>
<evidence type="ECO:0000259" key="7">
    <source>
        <dbReference type="PROSITE" id="PS51900"/>
    </source>
</evidence>
<evidence type="ECO:0000313" key="8">
    <source>
        <dbReference type="EMBL" id="TQE92742.1"/>
    </source>
</evidence>
<reference evidence="8 9" key="1">
    <citation type="submission" date="2019-06" db="EMBL/GenBank/DDBJ databases">
        <title>Metagenome assembled Genome of Spiribacter salinus SL48-SHIP from the microbial mat of Salt Lake 48 (Novosibirsk region, Russia).</title>
        <authorList>
            <person name="Shipova A."/>
            <person name="Rozanov A.S."/>
            <person name="Bryanskaya A.V."/>
            <person name="Peltek S.E."/>
        </authorList>
    </citation>
    <scope>NUCLEOTIDE SEQUENCE [LARGE SCALE GENOMIC DNA]</scope>
    <source>
        <strain evidence="8">SL48-SHIP-2</strain>
    </source>
</reference>
<dbReference type="PANTHER" id="PTHR30349">
    <property type="entry name" value="PHAGE INTEGRASE-RELATED"/>
    <property type="match status" value="1"/>
</dbReference>
<evidence type="ECO:0000256" key="3">
    <source>
        <dbReference type="ARBA" id="ARBA00023125"/>
    </source>
</evidence>
<dbReference type="InterPro" id="IPR044068">
    <property type="entry name" value="CB"/>
</dbReference>
<feature type="domain" description="Core-binding (CB)" evidence="7">
    <location>
        <begin position="96"/>
        <end position="181"/>
    </location>
</feature>
<keyword evidence="3 5" id="KW-0238">DNA-binding</keyword>
<dbReference type="EMBL" id="VIFK01000582">
    <property type="protein sequence ID" value="TQE92742.1"/>
    <property type="molecule type" value="Genomic_DNA"/>
</dbReference>
<dbReference type="Pfam" id="PF00589">
    <property type="entry name" value="Phage_integrase"/>
    <property type="match status" value="1"/>
</dbReference>
<dbReference type="CDD" id="cd01185">
    <property type="entry name" value="INTN1_C_like"/>
    <property type="match status" value="1"/>
</dbReference>
<evidence type="ECO:0000256" key="1">
    <source>
        <dbReference type="ARBA" id="ARBA00008857"/>
    </source>
</evidence>
<proteinExistence type="inferred from homology"/>
<dbReference type="PANTHER" id="PTHR30349:SF64">
    <property type="entry name" value="PROPHAGE INTEGRASE INTD-RELATED"/>
    <property type="match status" value="1"/>
</dbReference>
<dbReference type="Proteomes" id="UP000315400">
    <property type="component" value="Unassembled WGS sequence"/>
</dbReference>
<organism evidence="8 9">
    <name type="scientific">Spiribacter salinus</name>
    <dbReference type="NCBI Taxonomy" id="1335746"/>
    <lineage>
        <taxon>Bacteria</taxon>
        <taxon>Pseudomonadati</taxon>
        <taxon>Pseudomonadota</taxon>
        <taxon>Gammaproteobacteria</taxon>
        <taxon>Chromatiales</taxon>
        <taxon>Ectothiorhodospiraceae</taxon>
        <taxon>Spiribacter</taxon>
    </lineage>
</organism>
<sequence length="380" mass="43796">MAASIRLFLRKDKKRKDGKAPIYLRATVDRKSRYKTSGLYVKPKHWNDDRQEVRRSHELSVAYNQKLTELRLEAERAALDARSAEAIKATIDGHAGSFDSYVEHFIKEEKGRREQHWERKKYRTTLRKLREALGKDEIPWHELTPETLRRLRRYCREELGNAQNTTRKELSRVRRVVRQALSDRVIDPVDDPFISFKLPKRVKPDRRKLSRDDVAAMEDLPLSGAAAVARDAFVFAFYAGGMRFGDVCRMKAEHVARDGSGTRLRYTMMKTEQVVELPLPEAAERIVERYAEGSGLLFPLIKERDLEDPVRLRQRISSANVRVNNSLKEVANLADIRKPKEVSFHVARHSFADYARQVANGNVYAVSKALGHSSIATTER</sequence>
<dbReference type="SUPFAM" id="SSF56349">
    <property type="entry name" value="DNA breaking-rejoining enzymes"/>
    <property type="match status" value="1"/>
</dbReference>
<keyword evidence="4" id="KW-0233">DNA recombination</keyword>
<evidence type="ECO:0000256" key="4">
    <source>
        <dbReference type="ARBA" id="ARBA00023172"/>
    </source>
</evidence>
<dbReference type="PROSITE" id="PS51900">
    <property type="entry name" value="CB"/>
    <property type="match status" value="1"/>
</dbReference>
<dbReference type="InterPro" id="IPR011010">
    <property type="entry name" value="DNA_brk_join_enz"/>
</dbReference>
<comment type="similarity">
    <text evidence="1">Belongs to the 'phage' integrase family.</text>
</comment>
<dbReference type="GO" id="GO:0006310">
    <property type="term" value="P:DNA recombination"/>
    <property type="evidence" value="ECO:0007669"/>
    <property type="project" value="UniProtKB-KW"/>
</dbReference>
<feature type="domain" description="Tyr recombinase" evidence="6">
    <location>
        <begin position="204"/>
        <end position="380"/>
    </location>
</feature>
<name>A0A540V7M7_9GAMM</name>
<dbReference type="GO" id="GO:0003677">
    <property type="term" value="F:DNA binding"/>
    <property type="evidence" value="ECO:0007669"/>
    <property type="project" value="UniProtKB-UniRule"/>
</dbReference>
<dbReference type="Pfam" id="PF13102">
    <property type="entry name" value="Phage_int_SAM_5"/>
    <property type="match status" value="1"/>
</dbReference>
<dbReference type="Gene3D" id="1.10.150.130">
    <property type="match status" value="1"/>
</dbReference>
<keyword evidence="2" id="KW-0229">DNA integration</keyword>
<evidence type="ECO:0000256" key="5">
    <source>
        <dbReference type="PROSITE-ProRule" id="PRU01248"/>
    </source>
</evidence>
<dbReference type="PROSITE" id="PS51898">
    <property type="entry name" value="TYR_RECOMBINASE"/>
    <property type="match status" value="1"/>
</dbReference>
<evidence type="ECO:0000313" key="9">
    <source>
        <dbReference type="Proteomes" id="UP000315400"/>
    </source>
</evidence>
<dbReference type="Gene3D" id="1.10.443.10">
    <property type="entry name" value="Intergrase catalytic core"/>
    <property type="match status" value="1"/>
</dbReference>
<dbReference type="InterPro" id="IPR002104">
    <property type="entry name" value="Integrase_catalytic"/>
</dbReference>